<dbReference type="InterPro" id="IPR041698">
    <property type="entry name" value="Methyltransf_25"/>
</dbReference>
<dbReference type="GO" id="GO:0032259">
    <property type="term" value="P:methylation"/>
    <property type="evidence" value="ECO:0007669"/>
    <property type="project" value="UniProtKB-KW"/>
</dbReference>
<name>A0ABS5WBZ3_9FLAO</name>
<keyword evidence="1" id="KW-0808">Transferase</keyword>
<evidence type="ECO:0000256" key="1">
    <source>
        <dbReference type="ARBA" id="ARBA00022679"/>
    </source>
</evidence>
<dbReference type="SUPFAM" id="SSF53335">
    <property type="entry name" value="S-adenosyl-L-methionine-dependent methyltransferases"/>
    <property type="match status" value="1"/>
</dbReference>
<dbReference type="Gene3D" id="3.40.50.150">
    <property type="entry name" value="Vaccinia Virus protein VP39"/>
    <property type="match status" value="1"/>
</dbReference>
<sequence>MGDFSKRSTETELMDDLSLNQTHLEKVLLDIDKANRFLNGNKLTIQAIHHLIRNKNLESYTILDMGCGNGEMLRTVVLWGRKHSIKLKCIGVDLNEKSLAIAREQSLDFPEIRYLKQDILELQPDELPCDILLCTLTMHHFRNEQIPQFLTQFSKLSRIGFIINDLERSTWAYQLFKLFSAIFMQTDIAKKDGLTSIQSAFRKDELIAFSKNLPKMQHFIHWKWAFRYVWVAQQKRPN</sequence>
<dbReference type="Pfam" id="PF13649">
    <property type="entry name" value="Methyltransf_25"/>
    <property type="match status" value="1"/>
</dbReference>
<dbReference type="InterPro" id="IPR029063">
    <property type="entry name" value="SAM-dependent_MTases_sf"/>
</dbReference>
<protein>
    <submittedName>
        <fullName evidence="3">Methyltransferase domain-containing protein</fullName>
    </submittedName>
</protein>
<comment type="caution">
    <text evidence="3">The sequence shown here is derived from an EMBL/GenBank/DDBJ whole genome shotgun (WGS) entry which is preliminary data.</text>
</comment>
<keyword evidence="3" id="KW-0489">Methyltransferase</keyword>
<dbReference type="CDD" id="cd02440">
    <property type="entry name" value="AdoMet_MTases"/>
    <property type="match status" value="1"/>
</dbReference>
<dbReference type="GO" id="GO:0008168">
    <property type="term" value="F:methyltransferase activity"/>
    <property type="evidence" value="ECO:0007669"/>
    <property type="project" value="UniProtKB-KW"/>
</dbReference>
<organism evidence="3 4">
    <name type="scientific">Zobellia barbeyronii</name>
    <dbReference type="NCBI Taxonomy" id="2748009"/>
    <lineage>
        <taxon>Bacteria</taxon>
        <taxon>Pseudomonadati</taxon>
        <taxon>Bacteroidota</taxon>
        <taxon>Flavobacteriia</taxon>
        <taxon>Flavobacteriales</taxon>
        <taxon>Flavobacteriaceae</taxon>
        <taxon>Zobellia</taxon>
    </lineage>
</organism>
<reference evidence="4" key="1">
    <citation type="submission" date="2023-07" db="EMBL/GenBank/DDBJ databases">
        <title>Zobellia barbeyronii sp. nov., a new marine flavobacterium, isolated from green and red algae.</title>
        <authorList>
            <person name="Nedashkovskaya O.I."/>
            <person name="Otstavnykh N."/>
            <person name="Zhukova N."/>
            <person name="Guzev K."/>
            <person name="Chausova V."/>
            <person name="Tekutyeva L."/>
            <person name="Mikhailov V."/>
            <person name="Isaeva M."/>
        </authorList>
    </citation>
    <scope>NUCLEOTIDE SEQUENCE [LARGE SCALE GENOMIC DNA]</scope>
    <source>
        <strain evidence="4">KMM 6746</strain>
    </source>
</reference>
<dbReference type="RefSeq" id="WP_214610794.1">
    <property type="nucleotide sequence ID" value="NZ_JACATN010000002.1"/>
</dbReference>
<keyword evidence="4" id="KW-1185">Reference proteome</keyword>
<gene>
    <name evidence="3" type="ORF">HW347_04760</name>
</gene>
<proteinExistence type="predicted"/>
<dbReference type="PANTHER" id="PTHR43861">
    <property type="entry name" value="TRANS-ACONITATE 2-METHYLTRANSFERASE-RELATED"/>
    <property type="match status" value="1"/>
</dbReference>
<evidence type="ECO:0000313" key="3">
    <source>
        <dbReference type="EMBL" id="MBT2160565.1"/>
    </source>
</evidence>
<evidence type="ECO:0000313" key="4">
    <source>
        <dbReference type="Proteomes" id="UP000740413"/>
    </source>
</evidence>
<dbReference type="EMBL" id="JACATN010000002">
    <property type="protein sequence ID" value="MBT2160565.1"/>
    <property type="molecule type" value="Genomic_DNA"/>
</dbReference>
<feature type="domain" description="Methyltransferase" evidence="2">
    <location>
        <begin position="62"/>
        <end position="156"/>
    </location>
</feature>
<accession>A0ABS5WBZ3</accession>
<dbReference type="Proteomes" id="UP000740413">
    <property type="component" value="Unassembled WGS sequence"/>
</dbReference>
<evidence type="ECO:0000259" key="2">
    <source>
        <dbReference type="Pfam" id="PF13649"/>
    </source>
</evidence>